<dbReference type="InterPro" id="IPR038765">
    <property type="entry name" value="Papain-like_cys_pep_sf"/>
</dbReference>
<evidence type="ECO:0000256" key="8">
    <source>
        <dbReference type="ARBA" id="ARBA00055560"/>
    </source>
</evidence>
<dbReference type="FunFam" id="3.40.532.10:FF:000006">
    <property type="entry name" value="Ubiquitin carboxyl-terminal hydrolase"/>
    <property type="match status" value="1"/>
</dbReference>
<keyword evidence="6 11" id="KW-0378">Hydrolase</keyword>
<protein>
    <recommendedName>
        <fullName evidence="9 11">Ubiquitin carboxyl-terminal hydrolase</fullName>
        <ecNumber evidence="3 11">3.4.19.12</ecNumber>
    </recommendedName>
</protein>
<dbReference type="AlphaFoldDB" id="A0A4E0RJB5"/>
<dbReference type="CDD" id="cd09616">
    <property type="entry name" value="Peptidase_C12_UCH_L1_L3"/>
    <property type="match status" value="1"/>
</dbReference>
<accession>A0A4E0RJB5</accession>
<dbReference type="Proteomes" id="UP000230066">
    <property type="component" value="Unassembled WGS sequence"/>
</dbReference>
<evidence type="ECO:0000313" key="13">
    <source>
        <dbReference type="EMBL" id="THD26044.1"/>
    </source>
</evidence>
<dbReference type="PANTHER" id="PTHR10589">
    <property type="entry name" value="UBIQUITIN CARBOXYL-TERMINAL HYDROLASE"/>
    <property type="match status" value="1"/>
</dbReference>
<dbReference type="PRINTS" id="PR00707">
    <property type="entry name" value="UBCTHYDRLASE"/>
</dbReference>
<comment type="caution">
    <text evidence="13">The sequence shown here is derived from an EMBL/GenBank/DDBJ whole genome shotgun (WGS) entry which is preliminary data.</text>
</comment>
<evidence type="ECO:0000256" key="5">
    <source>
        <dbReference type="ARBA" id="ARBA00022786"/>
    </source>
</evidence>
<dbReference type="PANTHER" id="PTHR10589:SF17">
    <property type="entry name" value="UBIQUITIN CARBOXYL-TERMINAL HYDROLASE"/>
    <property type="match status" value="1"/>
</dbReference>
<evidence type="ECO:0000313" key="14">
    <source>
        <dbReference type="Proteomes" id="UP000230066"/>
    </source>
</evidence>
<dbReference type="GO" id="GO:0004843">
    <property type="term" value="F:cysteine-type deubiquitinase activity"/>
    <property type="evidence" value="ECO:0007669"/>
    <property type="project" value="UniProtKB-EC"/>
</dbReference>
<comment type="caution">
    <text evidence="10">Lacks conserved residue(s) required for the propagation of feature annotation.</text>
</comment>
<proteinExistence type="inferred from homology"/>
<evidence type="ECO:0000256" key="2">
    <source>
        <dbReference type="ARBA" id="ARBA00009326"/>
    </source>
</evidence>
<keyword evidence="4 11" id="KW-0645">Protease</keyword>
<dbReference type="GO" id="GO:0016579">
    <property type="term" value="P:protein deubiquitination"/>
    <property type="evidence" value="ECO:0007669"/>
    <property type="project" value="TreeGrafter"/>
</dbReference>
<name>A0A4E0RJB5_FASHE</name>
<dbReference type="Pfam" id="PF01088">
    <property type="entry name" value="Peptidase_C12"/>
    <property type="match status" value="1"/>
</dbReference>
<comment type="function">
    <text evidence="8">Ubiquitin-protein hydrolase is involved both in the processing of ubiquitin precursors and of ubiquitinated proteins. This enzyme is a thiol protease that recognizes and hydrolyzes a peptide bond at the C-terminal glycine of ubiquitin.</text>
</comment>
<organism evidence="13 14">
    <name type="scientific">Fasciola hepatica</name>
    <name type="common">Liver fluke</name>
    <dbReference type="NCBI Taxonomy" id="6192"/>
    <lineage>
        <taxon>Eukaryota</taxon>
        <taxon>Metazoa</taxon>
        <taxon>Spiralia</taxon>
        <taxon>Lophotrochozoa</taxon>
        <taxon>Platyhelminthes</taxon>
        <taxon>Trematoda</taxon>
        <taxon>Digenea</taxon>
        <taxon>Plagiorchiida</taxon>
        <taxon>Echinostomata</taxon>
        <taxon>Echinostomatoidea</taxon>
        <taxon>Fasciolidae</taxon>
        <taxon>Fasciola</taxon>
    </lineage>
</organism>
<sequence>MRWLPIEANPDVLNKYLEKLGTKGSWKFHDVLGLDEKQLNTITGQVAAVLLLFPKSEAELEKKLGHETTDDTVIVIKQTAEQACGSVAILHALINNNELIPVEPGSQLDRLANKIRKMTPVERGQAVEQDKNLFDLHETMAKEGQTRTPAREHDVDQLYVCFIHHKGHLYELDGQRERPISHGKTTETNLLQDTAKVIRNFVERDTNKVNFSVLVLSS</sequence>
<dbReference type="EC" id="3.4.19.12" evidence="3 11"/>
<feature type="domain" description="UCH catalytic" evidence="12">
    <location>
        <begin position="2"/>
        <end position="218"/>
    </location>
</feature>
<evidence type="ECO:0000256" key="11">
    <source>
        <dbReference type="RuleBase" id="RU361215"/>
    </source>
</evidence>
<dbReference type="InterPro" id="IPR036959">
    <property type="entry name" value="Peptidase_C12_UCH_sf"/>
</dbReference>
<dbReference type="SUPFAM" id="SSF54001">
    <property type="entry name" value="Cysteine proteinases"/>
    <property type="match status" value="1"/>
</dbReference>
<reference evidence="13" key="1">
    <citation type="submission" date="2019-03" db="EMBL/GenBank/DDBJ databases">
        <title>Improved annotation for the trematode Fasciola hepatica.</title>
        <authorList>
            <person name="Choi Y.-J."/>
            <person name="Martin J."/>
            <person name="Mitreva M."/>
        </authorList>
    </citation>
    <scope>NUCLEOTIDE SEQUENCE [LARGE SCALE GENOMIC DNA]</scope>
</reference>
<keyword evidence="7 11" id="KW-0788">Thiol protease</keyword>
<dbReference type="InterPro" id="IPR001578">
    <property type="entry name" value="Peptidase_C12_UCH"/>
</dbReference>
<evidence type="ECO:0000256" key="4">
    <source>
        <dbReference type="ARBA" id="ARBA00022670"/>
    </source>
</evidence>
<evidence type="ECO:0000256" key="3">
    <source>
        <dbReference type="ARBA" id="ARBA00012759"/>
    </source>
</evidence>
<evidence type="ECO:0000256" key="9">
    <source>
        <dbReference type="ARBA" id="ARBA00073226"/>
    </source>
</evidence>
<keyword evidence="5 11" id="KW-0833">Ubl conjugation pathway</keyword>
<evidence type="ECO:0000259" key="12">
    <source>
        <dbReference type="PROSITE" id="PS52048"/>
    </source>
</evidence>
<dbReference type="PROSITE" id="PS52048">
    <property type="entry name" value="UCH_DOMAIN"/>
    <property type="match status" value="1"/>
</dbReference>
<comment type="catalytic activity">
    <reaction evidence="1 11">
        <text>Thiol-dependent hydrolysis of ester, thioester, amide, peptide and isopeptide bonds formed by the C-terminal Gly of ubiquitin (a 76-residue protein attached to proteins as an intracellular targeting signal).</text>
        <dbReference type="EC" id="3.4.19.12"/>
    </reaction>
</comment>
<evidence type="ECO:0000256" key="6">
    <source>
        <dbReference type="ARBA" id="ARBA00022801"/>
    </source>
</evidence>
<gene>
    <name evidence="13" type="ORF">D915_003174</name>
</gene>
<evidence type="ECO:0000256" key="10">
    <source>
        <dbReference type="PROSITE-ProRule" id="PRU01393"/>
    </source>
</evidence>
<dbReference type="EMBL" id="JXXN02000886">
    <property type="protein sequence ID" value="THD26044.1"/>
    <property type="molecule type" value="Genomic_DNA"/>
</dbReference>
<dbReference type="GO" id="GO:0005737">
    <property type="term" value="C:cytoplasm"/>
    <property type="evidence" value="ECO:0007669"/>
    <property type="project" value="TreeGrafter"/>
</dbReference>
<evidence type="ECO:0000256" key="7">
    <source>
        <dbReference type="ARBA" id="ARBA00022807"/>
    </source>
</evidence>
<keyword evidence="14" id="KW-1185">Reference proteome</keyword>
<dbReference type="GO" id="GO:0006511">
    <property type="term" value="P:ubiquitin-dependent protein catabolic process"/>
    <property type="evidence" value="ECO:0007669"/>
    <property type="project" value="UniProtKB-UniRule"/>
</dbReference>
<dbReference type="Gene3D" id="3.40.532.10">
    <property type="entry name" value="Peptidase C12, ubiquitin carboxyl-terminal hydrolase"/>
    <property type="match status" value="1"/>
</dbReference>
<evidence type="ECO:0000256" key="1">
    <source>
        <dbReference type="ARBA" id="ARBA00000707"/>
    </source>
</evidence>
<comment type="similarity">
    <text evidence="2 10 11">Belongs to the peptidase C12 family.</text>
</comment>